<feature type="compositionally biased region" description="Basic and acidic residues" evidence="1">
    <location>
        <begin position="237"/>
        <end position="259"/>
    </location>
</feature>
<keyword evidence="3" id="KW-1185">Reference proteome</keyword>
<dbReference type="OrthoDB" id="10615364at2759"/>
<feature type="region of interest" description="Disordered" evidence="1">
    <location>
        <begin position="220"/>
        <end position="435"/>
    </location>
</feature>
<name>U6KH17_9EIME</name>
<dbReference type="EMBL" id="HG735531">
    <property type="protein sequence ID" value="CDJ36076.1"/>
    <property type="molecule type" value="Genomic_DNA"/>
</dbReference>
<organism evidence="2 3">
    <name type="scientific">Eimeria mitis</name>
    <dbReference type="NCBI Taxonomy" id="44415"/>
    <lineage>
        <taxon>Eukaryota</taxon>
        <taxon>Sar</taxon>
        <taxon>Alveolata</taxon>
        <taxon>Apicomplexa</taxon>
        <taxon>Conoidasida</taxon>
        <taxon>Coccidia</taxon>
        <taxon>Eucoccidiorida</taxon>
        <taxon>Eimeriorina</taxon>
        <taxon>Eimeriidae</taxon>
        <taxon>Eimeria</taxon>
    </lineage>
</organism>
<reference evidence="2" key="2">
    <citation type="submission" date="2013-10" db="EMBL/GenBank/DDBJ databases">
        <authorList>
            <person name="Aslett M."/>
        </authorList>
    </citation>
    <scope>NUCLEOTIDE SEQUENCE [LARGE SCALE GENOMIC DNA]</scope>
    <source>
        <strain evidence="2">Houghton</strain>
    </source>
</reference>
<sequence>MAVFLSNGEASHLRTEGRRSGRSRADGHHHLQIASDPPVRSAVDALDCVSGESEKALKRNTRMNSETGNVEMMDANALVTGEARELRDEATLHEQRAQELEGIKRAQKSRHISNMKDIQASKAVRLQQQSSRHKSRDEVSALIQYPLLGFTLPSSINPIEYLARYSTTTAASPSAASKAGPVGALASGSDRGKAAGGNNRQLLRDRIEIFGDEAALEEVEKKKKKTKAAKKKHSKGSSHEQCKGECGVEEKLEDQKAEQQVEEEETSGPVKALHDVERAIASPFSGDDATAVFSDSSEDVDISGDNFEGIMEDPDEDGEASSNEAFSSTKAQNDDDEDGEEGSSGSAGFSSKNHAPAKAVKEKMGNSEEGEDEGGENQQEEEEAARKKAASHHKEKEAEQAKDLQQHQGMHQQQSFYHVKPLRGQTRTRLSDPYHSSDIHAAIETARLRFAAARKAAASTSSADEEDFEEEPGTSESTDEEEQQTSDLARSRNTRERRSRQEALATEELEAEEEILAAEKEAARTQASLEDEHKLLEAAEEVQQAQTGLKACAQGSFLSCRQAQRRRPQREPDGRGTSP</sequence>
<feature type="compositionally biased region" description="Acidic residues" evidence="1">
    <location>
        <begin position="463"/>
        <end position="484"/>
    </location>
</feature>
<feature type="compositionally biased region" description="Polar residues" evidence="1">
    <location>
        <begin position="320"/>
        <end position="331"/>
    </location>
</feature>
<gene>
    <name evidence="2" type="ORF">EMH_0060770</name>
</gene>
<feature type="region of interest" description="Disordered" evidence="1">
    <location>
        <begin position="171"/>
        <end position="199"/>
    </location>
</feature>
<proteinExistence type="predicted"/>
<feature type="compositionally biased region" description="Basic and acidic residues" evidence="1">
    <location>
        <begin position="392"/>
        <end position="405"/>
    </location>
</feature>
<evidence type="ECO:0000313" key="2">
    <source>
        <dbReference type="EMBL" id="CDJ36076.1"/>
    </source>
</evidence>
<feature type="compositionally biased region" description="Basic residues" evidence="1">
    <location>
        <begin position="222"/>
        <end position="236"/>
    </location>
</feature>
<feature type="compositionally biased region" description="Acidic residues" evidence="1">
    <location>
        <begin position="310"/>
        <end position="319"/>
    </location>
</feature>
<feature type="region of interest" description="Disordered" evidence="1">
    <location>
        <begin position="1"/>
        <end position="25"/>
    </location>
</feature>
<feature type="compositionally biased region" description="Basic and acidic residues" evidence="1">
    <location>
        <begin position="11"/>
        <end position="25"/>
    </location>
</feature>
<feature type="region of interest" description="Disordered" evidence="1">
    <location>
        <begin position="559"/>
        <end position="579"/>
    </location>
</feature>
<evidence type="ECO:0000313" key="3">
    <source>
        <dbReference type="Proteomes" id="UP000030744"/>
    </source>
</evidence>
<accession>U6KH17</accession>
<dbReference type="Proteomes" id="UP000030744">
    <property type="component" value="Unassembled WGS sequence"/>
</dbReference>
<feature type="compositionally biased region" description="Basic and acidic residues" evidence="1">
    <location>
        <begin position="569"/>
        <end position="579"/>
    </location>
</feature>
<feature type="compositionally biased region" description="Low complexity" evidence="1">
    <location>
        <begin position="451"/>
        <end position="462"/>
    </location>
</feature>
<protein>
    <submittedName>
        <fullName evidence="2">Uncharacterized protein</fullName>
    </submittedName>
</protein>
<feature type="region of interest" description="Disordered" evidence="1">
    <location>
        <begin position="451"/>
        <end position="531"/>
    </location>
</feature>
<dbReference type="GeneID" id="60404149"/>
<dbReference type="VEuPathDB" id="ToxoDB:EMH_0060770"/>
<dbReference type="RefSeq" id="XP_037878365.1">
    <property type="nucleotide sequence ID" value="XM_038022511.1"/>
</dbReference>
<feature type="compositionally biased region" description="Acidic residues" evidence="1">
    <location>
        <begin position="368"/>
        <end position="383"/>
    </location>
</feature>
<dbReference type="AlphaFoldDB" id="U6KH17"/>
<feature type="compositionally biased region" description="Acidic residues" evidence="1">
    <location>
        <begin position="505"/>
        <end position="516"/>
    </location>
</feature>
<evidence type="ECO:0000256" key="1">
    <source>
        <dbReference type="SAM" id="MobiDB-lite"/>
    </source>
</evidence>
<feature type="region of interest" description="Disordered" evidence="1">
    <location>
        <begin position="103"/>
        <end position="138"/>
    </location>
</feature>
<feature type="compositionally biased region" description="Basic and acidic residues" evidence="1">
    <location>
        <begin position="489"/>
        <end position="501"/>
    </location>
</feature>
<reference evidence="2" key="1">
    <citation type="submission" date="2013-10" db="EMBL/GenBank/DDBJ databases">
        <title>Genomic analysis of the causative agents of coccidiosis in chickens.</title>
        <authorList>
            <person name="Reid A.J."/>
            <person name="Blake D."/>
            <person name="Billington K."/>
            <person name="Browne H."/>
            <person name="Dunn M."/>
            <person name="Hung S."/>
            <person name="Kawahara F."/>
            <person name="Miranda-Saavedra D."/>
            <person name="Mourier T."/>
            <person name="Nagra H."/>
            <person name="Otto T.D."/>
            <person name="Rawlings N."/>
            <person name="Sanchez A."/>
            <person name="Sanders M."/>
            <person name="Subramaniam C."/>
            <person name="Tay Y."/>
            <person name="Dear P."/>
            <person name="Doerig C."/>
            <person name="Gruber A."/>
            <person name="Parkinson J."/>
            <person name="Shirley M."/>
            <person name="Wan K.L."/>
            <person name="Berriman M."/>
            <person name="Tomley F."/>
            <person name="Pain A."/>
        </authorList>
    </citation>
    <scope>NUCLEOTIDE SEQUENCE [LARGE SCALE GENOMIC DNA]</scope>
    <source>
        <strain evidence="2">Houghton</strain>
    </source>
</reference>